<evidence type="ECO:0000256" key="4">
    <source>
        <dbReference type="ARBA" id="ARBA00022833"/>
    </source>
</evidence>
<keyword evidence="4" id="KW-0862">Zinc</keyword>
<dbReference type="AlphaFoldDB" id="A0AA38NXQ9"/>
<gene>
    <name evidence="6" type="ORF">F5878DRAFT_500705</name>
</gene>
<evidence type="ECO:0000256" key="1">
    <source>
        <dbReference type="ARBA" id="ARBA00004123"/>
    </source>
</evidence>
<dbReference type="InterPro" id="IPR012337">
    <property type="entry name" value="RNaseH-like_sf"/>
</dbReference>
<dbReference type="SUPFAM" id="SSF53098">
    <property type="entry name" value="Ribonuclease H-like"/>
    <property type="match status" value="1"/>
</dbReference>
<protein>
    <submittedName>
        <fullName evidence="6">Uncharacterized protein</fullName>
    </submittedName>
</protein>
<evidence type="ECO:0000256" key="5">
    <source>
        <dbReference type="ARBA" id="ARBA00023242"/>
    </source>
</evidence>
<keyword evidence="5" id="KW-0539">Nucleus</keyword>
<reference evidence="6" key="1">
    <citation type="submission" date="2022-08" db="EMBL/GenBank/DDBJ databases">
        <authorList>
            <consortium name="DOE Joint Genome Institute"/>
            <person name="Min B."/>
            <person name="Riley R."/>
            <person name="Sierra-Patev S."/>
            <person name="Naranjo-Ortiz M."/>
            <person name="Looney B."/>
            <person name="Konkel Z."/>
            <person name="Slot J.C."/>
            <person name="Sakamoto Y."/>
            <person name="Steenwyk J.L."/>
            <person name="Rokas A."/>
            <person name="Carro J."/>
            <person name="Camarero S."/>
            <person name="Ferreira P."/>
            <person name="Molpeceres G."/>
            <person name="Ruiz-Duenas F.J."/>
            <person name="Serrano A."/>
            <person name="Henrissat B."/>
            <person name="Drula E."/>
            <person name="Hughes K.W."/>
            <person name="Mata J.L."/>
            <person name="Ishikawa N.K."/>
            <person name="Vargas-Isla R."/>
            <person name="Ushijima S."/>
            <person name="Smith C.A."/>
            <person name="Ahrendt S."/>
            <person name="Andreopoulos W."/>
            <person name="He G."/>
            <person name="Labutti K."/>
            <person name="Lipzen A."/>
            <person name="Ng V."/>
            <person name="Sandor L."/>
            <person name="Barry K."/>
            <person name="Martinez A.T."/>
            <person name="Xiao Y."/>
            <person name="Gibbons J.G."/>
            <person name="Terashima K."/>
            <person name="Hibbett D.S."/>
            <person name="Grigoriev I.V."/>
        </authorList>
    </citation>
    <scope>NUCLEOTIDE SEQUENCE</scope>
    <source>
        <strain evidence="6">TFB9207</strain>
    </source>
</reference>
<feature type="non-terminal residue" evidence="6">
    <location>
        <position position="164"/>
    </location>
</feature>
<comment type="subcellular location">
    <subcellularLocation>
        <location evidence="1">Nucleus</location>
    </subcellularLocation>
</comment>
<accession>A0AA38NXQ9</accession>
<comment type="caution">
    <text evidence="6">The sequence shown here is derived from an EMBL/GenBank/DDBJ whole genome shotgun (WGS) entry which is preliminary data.</text>
</comment>
<sequence>LYTQARKVSFKIIHSSTDLLPKWREHVRDTPFKGRMLPRDVATRWNSTYDMLAAFLEMKDPVSQFLDRSSHGLTEFLLDDEEWEAIKGLVSVLKDATIFFSTSAPSVAAVIPAMDAIDEILASGILDTQNLSSPVRHALSIGKKTLNKYYALSDDSHIYRMAIS</sequence>
<dbReference type="InterPro" id="IPR052035">
    <property type="entry name" value="ZnF_BED_domain_contain"/>
</dbReference>
<organism evidence="6 7">
    <name type="scientific">Lentinula raphanica</name>
    <dbReference type="NCBI Taxonomy" id="153919"/>
    <lineage>
        <taxon>Eukaryota</taxon>
        <taxon>Fungi</taxon>
        <taxon>Dikarya</taxon>
        <taxon>Basidiomycota</taxon>
        <taxon>Agaricomycotina</taxon>
        <taxon>Agaricomycetes</taxon>
        <taxon>Agaricomycetidae</taxon>
        <taxon>Agaricales</taxon>
        <taxon>Marasmiineae</taxon>
        <taxon>Omphalotaceae</taxon>
        <taxon>Lentinula</taxon>
    </lineage>
</organism>
<dbReference type="Proteomes" id="UP001163846">
    <property type="component" value="Unassembled WGS sequence"/>
</dbReference>
<evidence type="ECO:0000256" key="2">
    <source>
        <dbReference type="ARBA" id="ARBA00022723"/>
    </source>
</evidence>
<keyword evidence="7" id="KW-1185">Reference proteome</keyword>
<name>A0AA38NXQ9_9AGAR</name>
<keyword evidence="2" id="KW-0479">Metal-binding</keyword>
<proteinExistence type="predicted"/>
<dbReference type="GO" id="GO:0008270">
    <property type="term" value="F:zinc ion binding"/>
    <property type="evidence" value="ECO:0007669"/>
    <property type="project" value="UniProtKB-KW"/>
</dbReference>
<feature type="non-terminal residue" evidence="6">
    <location>
        <position position="1"/>
    </location>
</feature>
<dbReference type="GO" id="GO:0005634">
    <property type="term" value="C:nucleus"/>
    <property type="evidence" value="ECO:0007669"/>
    <property type="project" value="UniProtKB-SubCell"/>
</dbReference>
<dbReference type="PANTHER" id="PTHR46481">
    <property type="entry name" value="ZINC FINGER BED DOMAIN-CONTAINING PROTEIN 4"/>
    <property type="match status" value="1"/>
</dbReference>
<evidence type="ECO:0000256" key="3">
    <source>
        <dbReference type="ARBA" id="ARBA00022771"/>
    </source>
</evidence>
<evidence type="ECO:0000313" key="6">
    <source>
        <dbReference type="EMBL" id="KAJ3832580.1"/>
    </source>
</evidence>
<dbReference type="PANTHER" id="PTHR46481:SF10">
    <property type="entry name" value="ZINC FINGER BED DOMAIN-CONTAINING PROTEIN 39"/>
    <property type="match status" value="1"/>
</dbReference>
<dbReference type="EMBL" id="MU806915">
    <property type="protein sequence ID" value="KAJ3832580.1"/>
    <property type="molecule type" value="Genomic_DNA"/>
</dbReference>
<evidence type="ECO:0000313" key="7">
    <source>
        <dbReference type="Proteomes" id="UP001163846"/>
    </source>
</evidence>
<keyword evidence="3" id="KW-0863">Zinc-finger</keyword>